<dbReference type="AlphaFoldDB" id="W6QJG1"/>
<feature type="compositionally biased region" description="Basic and acidic residues" evidence="1">
    <location>
        <begin position="18"/>
        <end position="30"/>
    </location>
</feature>
<proteinExistence type="predicted"/>
<evidence type="ECO:0000313" key="3">
    <source>
        <dbReference type="Proteomes" id="UP000030686"/>
    </source>
</evidence>
<dbReference type="Proteomes" id="UP000030686">
    <property type="component" value="Unassembled WGS sequence"/>
</dbReference>
<sequence>MLETELCAGSGNEATVDNGEKSTGLRKEVIRLSSMPQIGQQSGGRSSKSWLSKNIR</sequence>
<accession>W6QJG1</accession>
<evidence type="ECO:0000256" key="1">
    <source>
        <dbReference type="SAM" id="MobiDB-lite"/>
    </source>
</evidence>
<reference evidence="2" key="1">
    <citation type="journal article" date="2014" name="Nat. Commun.">
        <title>Multiple recent horizontal transfers of a large genomic region in cheese making fungi.</title>
        <authorList>
            <person name="Cheeseman K."/>
            <person name="Ropars J."/>
            <person name="Renault P."/>
            <person name="Dupont J."/>
            <person name="Gouzy J."/>
            <person name="Branca A."/>
            <person name="Abraham A.L."/>
            <person name="Ceppi M."/>
            <person name="Conseiller E."/>
            <person name="Debuchy R."/>
            <person name="Malagnac F."/>
            <person name="Goarin A."/>
            <person name="Silar P."/>
            <person name="Lacoste S."/>
            <person name="Sallet E."/>
            <person name="Bensimon A."/>
            <person name="Giraud T."/>
            <person name="Brygoo Y."/>
        </authorList>
    </citation>
    <scope>NUCLEOTIDE SEQUENCE [LARGE SCALE GENOMIC DNA]</scope>
    <source>
        <strain evidence="2">FM164</strain>
    </source>
</reference>
<evidence type="ECO:0000313" key="2">
    <source>
        <dbReference type="EMBL" id="CDM36560.1"/>
    </source>
</evidence>
<organism evidence="2 3">
    <name type="scientific">Penicillium roqueforti (strain FM164)</name>
    <dbReference type="NCBI Taxonomy" id="1365484"/>
    <lineage>
        <taxon>Eukaryota</taxon>
        <taxon>Fungi</taxon>
        <taxon>Dikarya</taxon>
        <taxon>Ascomycota</taxon>
        <taxon>Pezizomycotina</taxon>
        <taxon>Eurotiomycetes</taxon>
        <taxon>Eurotiomycetidae</taxon>
        <taxon>Eurotiales</taxon>
        <taxon>Aspergillaceae</taxon>
        <taxon>Penicillium</taxon>
    </lineage>
</organism>
<protein>
    <submittedName>
        <fullName evidence="2">Uncharacterized protein</fullName>
    </submittedName>
</protein>
<dbReference type="OrthoDB" id="10428079at2759"/>
<name>W6QJG1_PENRF</name>
<feature type="region of interest" description="Disordered" evidence="1">
    <location>
        <begin position="1"/>
        <end position="56"/>
    </location>
</feature>
<keyword evidence="3" id="KW-1185">Reference proteome</keyword>
<gene>
    <name evidence="2" type="ORF">PROQFM164_S05g000393</name>
</gene>
<feature type="compositionally biased region" description="Polar residues" evidence="1">
    <location>
        <begin position="34"/>
        <end position="56"/>
    </location>
</feature>
<dbReference type="EMBL" id="HG792019">
    <property type="protein sequence ID" value="CDM36560.1"/>
    <property type="molecule type" value="Genomic_DNA"/>
</dbReference>